<evidence type="ECO:0000313" key="1">
    <source>
        <dbReference type="EMBL" id="MBD8501474.1"/>
    </source>
</evidence>
<protein>
    <submittedName>
        <fullName evidence="1">Uncharacterized protein</fullName>
    </submittedName>
</protein>
<accession>A0ABR9B520</accession>
<keyword evidence="2" id="KW-1185">Reference proteome</keyword>
<organism evidence="1 2">
    <name type="scientific">Thauera sedimentorum</name>
    <dbReference type="NCBI Taxonomy" id="2767595"/>
    <lineage>
        <taxon>Bacteria</taxon>
        <taxon>Pseudomonadati</taxon>
        <taxon>Pseudomonadota</taxon>
        <taxon>Betaproteobacteria</taxon>
        <taxon>Rhodocyclales</taxon>
        <taxon>Zoogloeaceae</taxon>
        <taxon>Thauera</taxon>
    </lineage>
</organism>
<sequence>MTPDPDPRVKQAPPTTEVSGVRRRLVRGGLSAAPLLVTLTSRPVLAQTCFSPSETLSGTLSHKGDDLPLCQGRSPGVWKNVADEEIEAFKRWKKAQAKHEDDGNVDWAYDEDVVAQEGAFISWPIPPTDAFHSHFAQGSHARYYKRKNGQWKPLSLLEVMHLTGGDDPAKIGFHFVGALLNIRVGLVDPRAMTEQRLRSLWAEYATQGYYVPYAGATRWYAADIVAYIQQTGLASY</sequence>
<dbReference type="EMBL" id="JACYTO010000001">
    <property type="protein sequence ID" value="MBD8501474.1"/>
    <property type="molecule type" value="Genomic_DNA"/>
</dbReference>
<gene>
    <name evidence="1" type="ORF">IFO67_01105</name>
</gene>
<dbReference type="Proteomes" id="UP000603602">
    <property type="component" value="Unassembled WGS sequence"/>
</dbReference>
<proteinExistence type="predicted"/>
<dbReference type="RefSeq" id="WP_187716328.1">
    <property type="nucleotide sequence ID" value="NZ_JACTAH010000001.1"/>
</dbReference>
<comment type="caution">
    <text evidence="1">The sequence shown here is derived from an EMBL/GenBank/DDBJ whole genome shotgun (WGS) entry which is preliminary data.</text>
</comment>
<name>A0ABR9B520_9RHOO</name>
<reference evidence="2" key="1">
    <citation type="submission" date="2023-07" db="EMBL/GenBank/DDBJ databases">
        <title>Thauera sp. CAU 1555 isolated from sand of Yaerae Beach.</title>
        <authorList>
            <person name="Kim W."/>
        </authorList>
    </citation>
    <scope>NUCLEOTIDE SEQUENCE [LARGE SCALE GENOMIC DNA]</scope>
    <source>
        <strain evidence="2">CAU 1555</strain>
    </source>
</reference>
<evidence type="ECO:0000313" key="2">
    <source>
        <dbReference type="Proteomes" id="UP000603602"/>
    </source>
</evidence>